<dbReference type="GO" id="GO:0008654">
    <property type="term" value="P:phospholipid biosynthetic process"/>
    <property type="evidence" value="ECO:0007669"/>
    <property type="project" value="UniProtKB-UniRule"/>
</dbReference>
<keyword evidence="5 10" id="KW-1133">Transmembrane helix</keyword>
<organism evidence="11 12">
    <name type="scientific">Brevundimonas subvibrioides</name>
    <dbReference type="NCBI Taxonomy" id="74313"/>
    <lineage>
        <taxon>Bacteria</taxon>
        <taxon>Pseudomonadati</taxon>
        <taxon>Pseudomonadota</taxon>
        <taxon>Alphaproteobacteria</taxon>
        <taxon>Caulobacterales</taxon>
        <taxon>Caulobacteraceae</taxon>
        <taxon>Brevundimonas</taxon>
    </lineage>
</organism>
<comment type="subunit">
    <text evidence="10">Probably interacts with PlsX.</text>
</comment>
<evidence type="ECO:0000256" key="10">
    <source>
        <dbReference type="HAMAP-Rule" id="MF_01043"/>
    </source>
</evidence>
<feature type="transmembrane region" description="Helical" evidence="10">
    <location>
        <begin position="115"/>
        <end position="142"/>
    </location>
</feature>
<keyword evidence="3 10" id="KW-0808">Transferase</keyword>
<dbReference type="GO" id="GO:0005886">
    <property type="term" value="C:plasma membrane"/>
    <property type="evidence" value="ECO:0007669"/>
    <property type="project" value="UniProtKB-SubCell"/>
</dbReference>
<dbReference type="Proteomes" id="UP000215595">
    <property type="component" value="Unassembled WGS sequence"/>
</dbReference>
<evidence type="ECO:0000256" key="3">
    <source>
        <dbReference type="ARBA" id="ARBA00022679"/>
    </source>
</evidence>
<dbReference type="UniPathway" id="UPA00085"/>
<accession>A0A258FHD1</accession>
<keyword evidence="9 10" id="KW-1208">Phospholipid metabolism</keyword>
<keyword evidence="8 10" id="KW-0594">Phospholipid biosynthesis</keyword>
<keyword evidence="6 10" id="KW-0443">Lipid metabolism</keyword>
<keyword evidence="11" id="KW-0012">Acyltransferase</keyword>
<comment type="caution">
    <text evidence="11">The sequence shown here is derived from an EMBL/GenBank/DDBJ whole genome shotgun (WGS) entry which is preliminary data.</text>
</comment>
<evidence type="ECO:0000256" key="4">
    <source>
        <dbReference type="ARBA" id="ARBA00022692"/>
    </source>
</evidence>
<evidence type="ECO:0000256" key="2">
    <source>
        <dbReference type="ARBA" id="ARBA00022516"/>
    </source>
</evidence>
<keyword evidence="4 10" id="KW-0812">Transmembrane</keyword>
<comment type="catalytic activity">
    <reaction evidence="10">
        <text>an acyl phosphate + sn-glycerol 3-phosphate = a 1-acyl-sn-glycero-3-phosphate + phosphate</text>
        <dbReference type="Rhea" id="RHEA:34075"/>
        <dbReference type="ChEBI" id="CHEBI:43474"/>
        <dbReference type="ChEBI" id="CHEBI:57597"/>
        <dbReference type="ChEBI" id="CHEBI:57970"/>
        <dbReference type="ChEBI" id="CHEBI:59918"/>
        <dbReference type="EC" id="2.3.1.275"/>
    </reaction>
</comment>
<keyword evidence="2 10" id="KW-0444">Lipid biosynthesis</keyword>
<evidence type="ECO:0000256" key="9">
    <source>
        <dbReference type="ARBA" id="ARBA00023264"/>
    </source>
</evidence>
<evidence type="ECO:0000256" key="5">
    <source>
        <dbReference type="ARBA" id="ARBA00022989"/>
    </source>
</evidence>
<comment type="similarity">
    <text evidence="10">Belongs to the PlsY family.</text>
</comment>
<feature type="transmembrane region" description="Helical" evidence="10">
    <location>
        <begin position="12"/>
        <end position="31"/>
    </location>
</feature>
<protein>
    <recommendedName>
        <fullName evidence="10">Glycerol-3-phosphate acyltransferase</fullName>
    </recommendedName>
    <alternativeName>
        <fullName evidence="10">Acyl-PO4 G3P acyltransferase</fullName>
    </alternativeName>
    <alternativeName>
        <fullName evidence="10">Acyl-phosphate--glycerol-3-phosphate acyltransferase</fullName>
    </alternativeName>
    <alternativeName>
        <fullName evidence="10">G3P acyltransferase</fullName>
        <shortName evidence="10">GPAT</shortName>
        <ecNumber evidence="10">2.3.1.275</ecNumber>
    </alternativeName>
    <alternativeName>
        <fullName evidence="10">Lysophosphatidic acid synthase</fullName>
        <shortName evidence="10">LPA synthase</shortName>
    </alternativeName>
</protein>
<dbReference type="Pfam" id="PF02660">
    <property type="entry name" value="G3P_acyltransf"/>
    <property type="match status" value="1"/>
</dbReference>
<gene>
    <name evidence="10" type="primary">plsY</name>
    <name evidence="11" type="ORF">B7Z01_12640</name>
</gene>
<evidence type="ECO:0000256" key="7">
    <source>
        <dbReference type="ARBA" id="ARBA00023136"/>
    </source>
</evidence>
<dbReference type="InterPro" id="IPR003811">
    <property type="entry name" value="G3P_acylTferase_PlsY"/>
</dbReference>
<dbReference type="AlphaFoldDB" id="A0A258FHD1"/>
<dbReference type="EC" id="2.3.1.275" evidence="10"/>
<reference evidence="11 12" key="1">
    <citation type="submission" date="2017-03" db="EMBL/GenBank/DDBJ databases">
        <title>Lifting the veil on microbial sulfur biogeochemistry in mining wastewaters.</title>
        <authorList>
            <person name="Kantor R.S."/>
            <person name="Colenbrander Nelson T."/>
            <person name="Marshall S."/>
            <person name="Bennett D."/>
            <person name="Apte S."/>
            <person name="Camacho D."/>
            <person name="Thomas B.C."/>
            <person name="Warren L.A."/>
            <person name="Banfield J.F."/>
        </authorList>
    </citation>
    <scope>NUCLEOTIDE SEQUENCE [LARGE SCALE GENOMIC DNA]</scope>
    <source>
        <strain evidence="11">32-69-9</strain>
    </source>
</reference>
<evidence type="ECO:0000256" key="1">
    <source>
        <dbReference type="ARBA" id="ARBA00022475"/>
    </source>
</evidence>
<evidence type="ECO:0000313" key="11">
    <source>
        <dbReference type="EMBL" id="OYX31394.1"/>
    </source>
</evidence>
<evidence type="ECO:0000256" key="8">
    <source>
        <dbReference type="ARBA" id="ARBA00023209"/>
    </source>
</evidence>
<evidence type="ECO:0000313" key="12">
    <source>
        <dbReference type="Proteomes" id="UP000215595"/>
    </source>
</evidence>
<dbReference type="NCBIfam" id="TIGR00023">
    <property type="entry name" value="glycerol-3-phosphate 1-O-acyltransferase PlsY"/>
    <property type="match status" value="1"/>
</dbReference>
<keyword evidence="7 10" id="KW-0472">Membrane</keyword>
<comment type="pathway">
    <text evidence="10">Lipid metabolism; phospholipid metabolism.</text>
</comment>
<feature type="transmembrane region" description="Helical" evidence="10">
    <location>
        <begin position="173"/>
        <end position="190"/>
    </location>
</feature>
<dbReference type="HAMAP" id="MF_01043">
    <property type="entry name" value="PlsY"/>
    <property type="match status" value="1"/>
</dbReference>
<name>A0A258FHD1_9CAUL</name>
<dbReference type="SMART" id="SM01207">
    <property type="entry name" value="G3P_acyltransf"/>
    <property type="match status" value="1"/>
</dbReference>
<feature type="transmembrane region" description="Helical" evidence="10">
    <location>
        <begin position="149"/>
        <end position="167"/>
    </location>
</feature>
<dbReference type="PANTHER" id="PTHR30309">
    <property type="entry name" value="INNER MEMBRANE PROTEIN YGIH"/>
    <property type="match status" value="1"/>
</dbReference>
<keyword evidence="1 10" id="KW-1003">Cell membrane</keyword>
<feature type="transmembrane region" description="Helical" evidence="10">
    <location>
        <begin position="88"/>
        <end position="109"/>
    </location>
</feature>
<dbReference type="EMBL" id="NCEB01000032">
    <property type="protein sequence ID" value="OYX31394.1"/>
    <property type="molecule type" value="Genomic_DNA"/>
</dbReference>
<comment type="subcellular location">
    <subcellularLocation>
        <location evidence="10">Cell membrane</location>
        <topology evidence="10">Multi-pass membrane protein</topology>
    </subcellularLocation>
</comment>
<proteinExistence type="inferred from homology"/>
<dbReference type="PANTHER" id="PTHR30309:SF0">
    <property type="entry name" value="GLYCEROL-3-PHOSPHATE ACYLTRANSFERASE-RELATED"/>
    <property type="match status" value="1"/>
</dbReference>
<evidence type="ECO:0000256" key="6">
    <source>
        <dbReference type="ARBA" id="ARBA00023098"/>
    </source>
</evidence>
<sequence length="213" mass="21429">MQDLVGPALGTLAAVAVGGYLLGSIPFGVLITRAAGAGDVRNIGSGNIGATNVLRTGRKDLALATLLLDAGKGAVALLIARQLFGSEVAGAIAGGAAFLGHLFPVWLGFKGGKGVATFFGLLIAAAWPLGLMAGATWLIVVFALRYSSLAALIASAAAPLLALLPLSSVGLPVAAPILVLSVFTAVLIWIRHHENIGRLLKGAEPRIGAAKQA</sequence>
<dbReference type="GO" id="GO:0043772">
    <property type="term" value="F:acyl-phosphate glycerol-3-phosphate acyltransferase activity"/>
    <property type="evidence" value="ECO:0007669"/>
    <property type="project" value="UniProtKB-UniRule"/>
</dbReference>
<comment type="function">
    <text evidence="10">Catalyzes the transfer of an acyl group from acyl-phosphate (acyl-PO(4)) to glycerol-3-phosphate (G3P) to form lysophosphatidic acid (LPA). This enzyme utilizes acyl-phosphate as fatty acyl donor, but not acyl-CoA or acyl-ACP.</text>
</comment>